<evidence type="ECO:0000313" key="2">
    <source>
        <dbReference type="EMBL" id="AMM02899.1"/>
    </source>
</evidence>
<dbReference type="AlphaFoldDB" id="A0A140FWB6"/>
<keyword evidence="1" id="KW-0472">Membrane</keyword>
<dbReference type="EMBL" id="AE015451">
    <property type="protein sequence ID" value="AMM02899.1"/>
    <property type="molecule type" value="Genomic_DNA"/>
</dbReference>
<feature type="transmembrane region" description="Helical" evidence="1">
    <location>
        <begin position="104"/>
        <end position="128"/>
    </location>
</feature>
<organism evidence="2 3">
    <name type="scientific">Pseudomonas putida (strain ATCC 47054 / DSM 6125 / CFBP 8728 / NCIMB 11950 / KT2440)</name>
    <dbReference type="NCBI Taxonomy" id="160488"/>
    <lineage>
        <taxon>Bacteria</taxon>
        <taxon>Pseudomonadati</taxon>
        <taxon>Pseudomonadota</taxon>
        <taxon>Gammaproteobacteria</taxon>
        <taxon>Pseudomonadales</taxon>
        <taxon>Pseudomonadaceae</taxon>
        <taxon>Pseudomonas</taxon>
    </lineage>
</organism>
<keyword evidence="1" id="KW-1133">Transmembrane helix</keyword>
<reference evidence="2 3" key="1">
    <citation type="journal article" date="2002" name="Environ. Microbiol.">
        <title>Complete genome sequence and comparative analysis of the metabolically versatile Pseudomonas putida KT2440.</title>
        <authorList>
            <person name="Nelson K.E."/>
            <person name="Weinel C."/>
            <person name="Paulsen I.T."/>
            <person name="Dodson R.J."/>
            <person name="Hilbert H."/>
            <person name="Martins dos Santos V.A."/>
            <person name="Fouts D.E."/>
            <person name="Gill S.R."/>
            <person name="Pop M."/>
            <person name="Holmes M."/>
            <person name="Brinkac L."/>
            <person name="Beanan M."/>
            <person name="DeBoy R.T."/>
            <person name="Daugherty S."/>
            <person name="Kolonay J."/>
            <person name="Madupu R."/>
            <person name="Nelson W."/>
            <person name="White O."/>
            <person name="Peterson J."/>
            <person name="Khouri H."/>
            <person name="Hance I."/>
            <person name="Chris Lee P."/>
            <person name="Holtzapple E."/>
            <person name="Scanlan D."/>
            <person name="Tran K."/>
            <person name="Moazzez A."/>
            <person name="Utterback T."/>
            <person name="Rizzo M."/>
            <person name="Lee K."/>
            <person name="Kosack D."/>
            <person name="Moestl D."/>
            <person name="Wedler H."/>
            <person name="Lauber J."/>
            <person name="Stjepandic D."/>
            <person name="Hoheisel J."/>
            <person name="Straetz M."/>
            <person name="Heim S."/>
            <person name="Kiewitz C."/>
            <person name="Eisen J.A."/>
            <person name="Timmis K.N."/>
            <person name="Dusterhoft A."/>
            <person name="Tummler B."/>
            <person name="Fraser C.M."/>
        </authorList>
    </citation>
    <scope>NUCLEOTIDE SEQUENCE [LARGE SCALE GENOMIC DNA]</scope>
    <source>
        <strain evidence="3">ATCC 47054 / DSM 6125 / CFBP 8728 / NCIMB 11950 / KT2440</strain>
    </source>
</reference>
<proteinExistence type="predicted"/>
<evidence type="ECO:0000313" key="3">
    <source>
        <dbReference type="Proteomes" id="UP000000556"/>
    </source>
</evidence>
<accession>A0A140FWB6</accession>
<evidence type="ECO:0008006" key="4">
    <source>
        <dbReference type="Google" id="ProtNLM"/>
    </source>
</evidence>
<name>A0A140FWB6_PSEPK</name>
<dbReference type="OrthoDB" id="6976283at2"/>
<dbReference type="BioCyc" id="PPUT160488:G1G01-3299-MONOMER"/>
<dbReference type="RefSeq" id="WP_003248365.1">
    <property type="nucleotide sequence ID" value="NC_002947.4"/>
</dbReference>
<reference evidence="2 3" key="2">
    <citation type="journal article" date="2016" name="Environ. Microbiol.">
        <title>The revisited genome of Pseudomonas putida KT2440 enlightens its value as a robust metabolic chassis.</title>
        <authorList>
            <person name="Belda E."/>
            <person name="van Heck R.G."/>
            <person name="Lopez-Sanchez M.J."/>
            <person name="Cruveiller S."/>
            <person name="Barbe V."/>
            <person name="Fraser C."/>
            <person name="Klenk H.P."/>
            <person name="Petersen J."/>
            <person name="Morgat A."/>
            <person name="Nikel P.I."/>
            <person name="Vallenet D."/>
            <person name="Rouy Z."/>
            <person name="Sekowska A."/>
            <person name="Martins Dos Santos V.A."/>
            <person name="de Lorenzo V."/>
            <person name="Danchin A."/>
            <person name="Medigue C."/>
        </authorList>
    </citation>
    <scope>NUCLEOTIDE SEQUENCE [LARGE SCALE GENOMIC DNA]</scope>
    <source>
        <strain evidence="3">ATCC 47054 / DSM 6125 / CFBP 8728 / NCIMB 11950 / KT2440</strain>
    </source>
</reference>
<keyword evidence="1" id="KW-0812">Transmembrane</keyword>
<protein>
    <recommendedName>
        <fullName evidence="4">Transmembrane protein</fullName>
    </recommendedName>
</protein>
<keyword evidence="3" id="KW-1185">Reference proteome</keyword>
<dbReference type="KEGG" id="ppu:PP_5563"/>
<feature type="transmembrane region" description="Helical" evidence="1">
    <location>
        <begin position="59"/>
        <end position="84"/>
    </location>
</feature>
<feature type="transmembrane region" description="Helical" evidence="1">
    <location>
        <begin position="13"/>
        <end position="38"/>
    </location>
</feature>
<dbReference type="Proteomes" id="UP000000556">
    <property type="component" value="Chromosome"/>
</dbReference>
<evidence type="ECO:0000256" key="1">
    <source>
        <dbReference type="SAM" id="Phobius"/>
    </source>
</evidence>
<gene>
    <name evidence="2" type="ordered locus">PP_5563</name>
</gene>
<sequence length="183" mass="20649">MKDHPELYVRSPILFRLTAIGLMLSMLAMGALAVYALWTDIVPLYGRIYRNAPVVETPLKAFFMIAFIPLGPCLIVASLIAAWTGRKFDPPKTSWLHGFQLRSLQLTVVLMVIVAPTMIALTTATLSAKDYWSCPKLRISGSGWQMFWVNDERVCFKPDHYINDNWPCKAIDGRDVCVQVDGR</sequence>